<dbReference type="EMBL" id="SRLO01026860">
    <property type="protein sequence ID" value="TNN21615.1"/>
    <property type="molecule type" value="Genomic_DNA"/>
</dbReference>
<evidence type="ECO:0000313" key="2">
    <source>
        <dbReference type="Proteomes" id="UP000314294"/>
    </source>
</evidence>
<comment type="caution">
    <text evidence="1">The sequence shown here is derived from an EMBL/GenBank/DDBJ whole genome shotgun (WGS) entry which is preliminary data.</text>
</comment>
<dbReference type="Proteomes" id="UP000314294">
    <property type="component" value="Unassembled WGS sequence"/>
</dbReference>
<protein>
    <submittedName>
        <fullName evidence="1">Uncharacterized protein</fullName>
    </submittedName>
</protein>
<reference evidence="1 2" key="1">
    <citation type="submission" date="2019-03" db="EMBL/GenBank/DDBJ databases">
        <title>First draft genome of Liparis tanakae, snailfish: a comprehensive survey of snailfish specific genes.</title>
        <authorList>
            <person name="Kim W."/>
            <person name="Song I."/>
            <person name="Jeong J.-H."/>
            <person name="Kim D."/>
            <person name="Kim S."/>
            <person name="Ryu S."/>
            <person name="Song J.Y."/>
            <person name="Lee S.K."/>
        </authorList>
    </citation>
    <scope>NUCLEOTIDE SEQUENCE [LARGE SCALE GENOMIC DNA]</scope>
    <source>
        <tissue evidence="1">Muscle</tissue>
    </source>
</reference>
<organism evidence="1 2">
    <name type="scientific">Liparis tanakae</name>
    <name type="common">Tanaka's snailfish</name>
    <dbReference type="NCBI Taxonomy" id="230148"/>
    <lineage>
        <taxon>Eukaryota</taxon>
        <taxon>Metazoa</taxon>
        <taxon>Chordata</taxon>
        <taxon>Craniata</taxon>
        <taxon>Vertebrata</taxon>
        <taxon>Euteleostomi</taxon>
        <taxon>Actinopterygii</taxon>
        <taxon>Neopterygii</taxon>
        <taxon>Teleostei</taxon>
        <taxon>Neoteleostei</taxon>
        <taxon>Acanthomorphata</taxon>
        <taxon>Eupercaria</taxon>
        <taxon>Perciformes</taxon>
        <taxon>Cottioidei</taxon>
        <taxon>Cottales</taxon>
        <taxon>Liparidae</taxon>
        <taxon>Liparis</taxon>
    </lineage>
</organism>
<accession>A0A4Z2DYF9</accession>
<evidence type="ECO:0000313" key="1">
    <source>
        <dbReference type="EMBL" id="TNN21615.1"/>
    </source>
</evidence>
<keyword evidence="2" id="KW-1185">Reference proteome</keyword>
<name>A0A4Z2DYF9_9TELE</name>
<dbReference type="AlphaFoldDB" id="A0A4Z2DYF9"/>
<sequence length="90" mass="10005">MKRNCLHRCSMSQKPGHSATRHSFIRVRATTFGCPKGSHRANLSRLRMTSINNVARAEVTRQKIGDDGSLVFEDELISMSGARLLGPCTF</sequence>
<proteinExistence type="predicted"/>
<gene>
    <name evidence="1" type="ORF">EYF80_068273</name>
</gene>